<keyword evidence="2" id="KW-1185">Reference proteome</keyword>
<name>A0A927C2Q6_9GAMM</name>
<reference evidence="1" key="1">
    <citation type="submission" date="2020-09" db="EMBL/GenBank/DDBJ databases">
        <authorList>
            <person name="Yoon J.-W."/>
        </authorList>
    </citation>
    <scope>NUCLEOTIDE SEQUENCE</scope>
    <source>
        <strain evidence="1">KMU-158</strain>
    </source>
</reference>
<evidence type="ECO:0000313" key="1">
    <source>
        <dbReference type="EMBL" id="MBD2860218.1"/>
    </source>
</evidence>
<proteinExistence type="predicted"/>
<dbReference type="RefSeq" id="WP_190766805.1">
    <property type="nucleotide sequence ID" value="NZ_JACXLD010000016.1"/>
</dbReference>
<dbReference type="AlphaFoldDB" id="A0A927C2Q6"/>
<sequence length="113" mass="12317">MRNSGRFVDARRELGFLNETDDSSIGSVGRNVLRFSDGQSTSTSSDFPTANVKLLTGARYSASSVQRVISGYVDTVIAVADILPDVDLEIEKEIDGLIEKTYSKEAVAITRRV</sequence>
<accession>A0A927C2Q6</accession>
<dbReference type="Proteomes" id="UP000610558">
    <property type="component" value="Unassembled WGS sequence"/>
</dbReference>
<comment type="caution">
    <text evidence="1">The sequence shown here is derived from an EMBL/GenBank/DDBJ whole genome shotgun (WGS) entry which is preliminary data.</text>
</comment>
<organism evidence="1 2">
    <name type="scientific">Spongiibacter pelagi</name>
    <dbReference type="NCBI Taxonomy" id="2760804"/>
    <lineage>
        <taxon>Bacteria</taxon>
        <taxon>Pseudomonadati</taxon>
        <taxon>Pseudomonadota</taxon>
        <taxon>Gammaproteobacteria</taxon>
        <taxon>Cellvibrionales</taxon>
        <taxon>Spongiibacteraceae</taxon>
        <taxon>Spongiibacter</taxon>
    </lineage>
</organism>
<dbReference type="EMBL" id="JACXLD010000016">
    <property type="protein sequence ID" value="MBD2860218.1"/>
    <property type="molecule type" value="Genomic_DNA"/>
</dbReference>
<evidence type="ECO:0000313" key="2">
    <source>
        <dbReference type="Proteomes" id="UP000610558"/>
    </source>
</evidence>
<protein>
    <submittedName>
        <fullName evidence="1">Uncharacterized protein</fullName>
    </submittedName>
</protein>
<gene>
    <name evidence="1" type="ORF">IB286_14550</name>
</gene>